<evidence type="ECO:0000313" key="2">
    <source>
        <dbReference type="EMBL" id="PIP87227.1"/>
    </source>
</evidence>
<dbReference type="PANTHER" id="PTHR10948">
    <property type="entry name" value="TRANSPOSASE"/>
    <property type="match status" value="1"/>
</dbReference>
<gene>
    <name evidence="2" type="ORF">COW81_01410</name>
</gene>
<dbReference type="GO" id="GO:0005829">
    <property type="term" value="C:cytosol"/>
    <property type="evidence" value="ECO:0007669"/>
    <property type="project" value="TreeGrafter"/>
</dbReference>
<accession>A0A2H0DYH8</accession>
<dbReference type="InterPro" id="IPR051917">
    <property type="entry name" value="Transposase-Integrase"/>
</dbReference>
<dbReference type="InterPro" id="IPR001584">
    <property type="entry name" value="Integrase_cat-core"/>
</dbReference>
<dbReference type="NCBIfam" id="NF033563">
    <property type="entry name" value="transpos_IS30"/>
    <property type="match status" value="1"/>
</dbReference>
<dbReference type="InterPro" id="IPR036397">
    <property type="entry name" value="RNaseH_sf"/>
</dbReference>
<evidence type="ECO:0000259" key="1">
    <source>
        <dbReference type="PROSITE" id="PS50994"/>
    </source>
</evidence>
<dbReference type="GO" id="GO:0015074">
    <property type="term" value="P:DNA integration"/>
    <property type="evidence" value="ECO:0007669"/>
    <property type="project" value="InterPro"/>
</dbReference>
<evidence type="ECO:0000313" key="3">
    <source>
        <dbReference type="Proteomes" id="UP000231143"/>
    </source>
</evidence>
<dbReference type="Gene3D" id="3.30.420.10">
    <property type="entry name" value="Ribonuclease H-like superfamily/Ribonuclease H"/>
    <property type="match status" value="1"/>
</dbReference>
<organism evidence="2 3">
    <name type="scientific">Candidatus Campbellbacteria bacterium CG22_combo_CG10-13_8_21_14_all_36_13</name>
    <dbReference type="NCBI Taxonomy" id="1974529"/>
    <lineage>
        <taxon>Bacteria</taxon>
        <taxon>Candidatus Campbelliibacteriota</taxon>
    </lineage>
</organism>
<proteinExistence type="predicted"/>
<dbReference type="InterPro" id="IPR012337">
    <property type="entry name" value="RNaseH-like_sf"/>
</dbReference>
<comment type="caution">
    <text evidence="2">The sequence shown here is derived from an EMBL/GenBank/DDBJ whole genome shotgun (WGS) entry which is preliminary data.</text>
</comment>
<reference evidence="2 3" key="1">
    <citation type="submission" date="2017-09" db="EMBL/GenBank/DDBJ databases">
        <title>Depth-based differentiation of microbial function through sediment-hosted aquifers and enrichment of novel symbionts in the deep terrestrial subsurface.</title>
        <authorList>
            <person name="Probst A.J."/>
            <person name="Ladd B."/>
            <person name="Jarett J.K."/>
            <person name="Geller-Mcgrath D.E."/>
            <person name="Sieber C.M."/>
            <person name="Emerson J.B."/>
            <person name="Anantharaman K."/>
            <person name="Thomas B.C."/>
            <person name="Malmstrom R."/>
            <person name="Stieglmeier M."/>
            <person name="Klingl A."/>
            <person name="Woyke T."/>
            <person name="Ryan C.M."/>
            <person name="Banfield J.F."/>
        </authorList>
    </citation>
    <scope>NUCLEOTIDE SEQUENCE [LARGE SCALE GENOMIC DNA]</scope>
    <source>
        <strain evidence="2">CG22_combo_CG10-13_8_21_14_all_36_13</strain>
    </source>
</reference>
<dbReference type="Proteomes" id="UP000231143">
    <property type="component" value="Unassembled WGS sequence"/>
</dbReference>
<dbReference type="GO" id="GO:0032196">
    <property type="term" value="P:transposition"/>
    <property type="evidence" value="ECO:0007669"/>
    <property type="project" value="TreeGrafter"/>
</dbReference>
<dbReference type="InterPro" id="IPR053392">
    <property type="entry name" value="Transposase_IS30-like"/>
</dbReference>
<dbReference type="PROSITE" id="PS50994">
    <property type="entry name" value="INTEGRASE"/>
    <property type="match status" value="1"/>
</dbReference>
<name>A0A2H0DYH8_9BACT</name>
<feature type="domain" description="Integrase catalytic" evidence="1">
    <location>
        <begin position="150"/>
        <end position="299"/>
    </location>
</feature>
<dbReference type="GO" id="GO:0003676">
    <property type="term" value="F:nucleic acid binding"/>
    <property type="evidence" value="ECO:0007669"/>
    <property type="project" value="InterPro"/>
</dbReference>
<dbReference type="AlphaFoldDB" id="A0A2H0DYH8"/>
<dbReference type="EMBL" id="PCTT01000017">
    <property type="protein sequence ID" value="PIP87227.1"/>
    <property type="molecule type" value="Genomic_DNA"/>
</dbReference>
<dbReference type="PANTHER" id="PTHR10948:SF23">
    <property type="entry name" value="TRANSPOSASE INSI FOR INSERTION SEQUENCE ELEMENT IS30A-RELATED"/>
    <property type="match status" value="1"/>
</dbReference>
<sequence length="301" mass="35233">MQRHINTDDYPVIASMLRAGYSQVDIAKILGFTKGAISKEIQRNKDKDGVYRAHNARRKAKQRRKESKIRYRKIDNNPEVIKKIENTLSPLISPEVVAHQLGIHHQTIYSWIYRSRHDLLSLLPQRGRKRRRYGSKRAKKQGWTQNVKSIHEKPNITIYWEGDTIKGRTKSRVLTHVEHTSLYTRADLIPDGTADSVHAVLKKKPIKNNIIYDRGSEFALWEMIERDCGIEIFFADPHAPWQRPKNENTNGRLRRVYPKKFDFDTITDRQLQKSVQLMNNTPRKTLNWRTPAEVYESLLSG</sequence>
<dbReference type="GO" id="GO:0004803">
    <property type="term" value="F:transposase activity"/>
    <property type="evidence" value="ECO:0007669"/>
    <property type="project" value="TreeGrafter"/>
</dbReference>
<dbReference type="SUPFAM" id="SSF53098">
    <property type="entry name" value="Ribonuclease H-like"/>
    <property type="match status" value="1"/>
</dbReference>
<protein>
    <recommendedName>
        <fullName evidence="1">Integrase catalytic domain-containing protein</fullName>
    </recommendedName>
</protein>